<evidence type="ECO:0000313" key="1">
    <source>
        <dbReference type="EMBL" id="GAJ09331.1"/>
    </source>
</evidence>
<protein>
    <submittedName>
        <fullName evidence="1">Uncharacterized protein</fullName>
    </submittedName>
</protein>
<gene>
    <name evidence="1" type="ORF">S12H4_54326</name>
</gene>
<organism evidence="1">
    <name type="scientific">marine sediment metagenome</name>
    <dbReference type="NCBI Taxonomy" id="412755"/>
    <lineage>
        <taxon>unclassified sequences</taxon>
        <taxon>metagenomes</taxon>
        <taxon>ecological metagenomes</taxon>
    </lineage>
</organism>
<dbReference type="EMBL" id="BARW01034714">
    <property type="protein sequence ID" value="GAJ09331.1"/>
    <property type="molecule type" value="Genomic_DNA"/>
</dbReference>
<dbReference type="AlphaFoldDB" id="X1V8X5"/>
<proteinExistence type="predicted"/>
<name>X1V8X5_9ZZZZ</name>
<reference evidence="1" key="1">
    <citation type="journal article" date="2014" name="Front. Microbiol.">
        <title>High frequency of phylogenetically diverse reductive dehalogenase-homologous genes in deep subseafloor sedimentary metagenomes.</title>
        <authorList>
            <person name="Kawai M."/>
            <person name="Futagami T."/>
            <person name="Toyoda A."/>
            <person name="Takaki Y."/>
            <person name="Nishi S."/>
            <person name="Hori S."/>
            <person name="Arai W."/>
            <person name="Tsubouchi T."/>
            <person name="Morono Y."/>
            <person name="Uchiyama I."/>
            <person name="Ito T."/>
            <person name="Fujiyama A."/>
            <person name="Inagaki F."/>
            <person name="Takami H."/>
        </authorList>
    </citation>
    <scope>NUCLEOTIDE SEQUENCE</scope>
    <source>
        <strain evidence="1">Expedition CK06-06</strain>
    </source>
</reference>
<sequence>WKDEFIDRYVKRYEYEDIELLSVSFEKVVHQPRYGY</sequence>
<accession>X1V8X5</accession>
<comment type="caution">
    <text evidence="1">The sequence shown here is derived from an EMBL/GenBank/DDBJ whole genome shotgun (WGS) entry which is preliminary data.</text>
</comment>
<feature type="non-terminal residue" evidence="1">
    <location>
        <position position="1"/>
    </location>
</feature>